<evidence type="ECO:0000256" key="3">
    <source>
        <dbReference type="ARBA" id="ARBA00023163"/>
    </source>
</evidence>
<accession>A0A2W2BVP6</accession>
<dbReference type="SMART" id="SM00421">
    <property type="entry name" value="HTH_LUXR"/>
    <property type="match status" value="1"/>
</dbReference>
<proteinExistence type="predicted"/>
<name>A0A2W2BVP6_9HYPH</name>
<sequence>MSSLAEAAQAQALAAAIDAVGSDAHVDRLVDVIGGLVPHDLVTVVRYSLSERPEFVTHRNYSDAMIAAYLDRYYPHDPFYRQWREEQRPGVVRLQAAAPVQYVSEFLVQSVITDELGVLLADGPGWCLGIFLDRRKGRFSPAEMSRLEAQYPVLAALHGLDTRSRQPNFRRTAQPPVTGQHPAQSPGAAAQDRVWPSLSARERDIVGLILAGHPTAGIAAKLGLARGTVKNHRRSIYTKLDITSERELFLQYLDATRRRS</sequence>
<keyword evidence="1" id="KW-0805">Transcription regulation</keyword>
<keyword evidence="7" id="KW-1185">Reference proteome</keyword>
<dbReference type="PROSITE" id="PS00622">
    <property type="entry name" value="HTH_LUXR_1"/>
    <property type="match status" value="1"/>
</dbReference>
<evidence type="ECO:0000256" key="4">
    <source>
        <dbReference type="SAM" id="MobiDB-lite"/>
    </source>
</evidence>
<keyword evidence="3" id="KW-0804">Transcription</keyword>
<feature type="domain" description="HTH luxR-type" evidence="5">
    <location>
        <begin position="191"/>
        <end position="257"/>
    </location>
</feature>
<dbReference type="InterPro" id="IPR016032">
    <property type="entry name" value="Sig_transdc_resp-reg_C-effctor"/>
</dbReference>
<dbReference type="PROSITE" id="PS50043">
    <property type="entry name" value="HTH_LUXR_2"/>
    <property type="match status" value="1"/>
</dbReference>
<dbReference type="InterPro" id="IPR036388">
    <property type="entry name" value="WH-like_DNA-bd_sf"/>
</dbReference>
<dbReference type="EMBL" id="QKVK01000003">
    <property type="protein sequence ID" value="PZF77556.1"/>
    <property type="molecule type" value="Genomic_DNA"/>
</dbReference>
<dbReference type="Gene3D" id="1.10.10.10">
    <property type="entry name" value="Winged helix-like DNA-binding domain superfamily/Winged helix DNA-binding domain"/>
    <property type="match status" value="1"/>
</dbReference>
<comment type="caution">
    <text evidence="6">The sequence shown here is derived from an EMBL/GenBank/DDBJ whole genome shotgun (WGS) entry which is preliminary data.</text>
</comment>
<gene>
    <name evidence="6" type="ORF">DK847_09630</name>
</gene>
<feature type="compositionally biased region" description="Polar residues" evidence="4">
    <location>
        <begin position="165"/>
        <end position="183"/>
    </location>
</feature>
<dbReference type="GO" id="GO:0006355">
    <property type="term" value="P:regulation of DNA-templated transcription"/>
    <property type="evidence" value="ECO:0007669"/>
    <property type="project" value="InterPro"/>
</dbReference>
<dbReference type="PANTHER" id="PTHR44688">
    <property type="entry name" value="DNA-BINDING TRANSCRIPTIONAL ACTIVATOR DEVR_DOSR"/>
    <property type="match status" value="1"/>
</dbReference>
<dbReference type="PANTHER" id="PTHR44688:SF16">
    <property type="entry name" value="DNA-BINDING TRANSCRIPTIONAL ACTIVATOR DEVR_DOSR"/>
    <property type="match status" value="1"/>
</dbReference>
<dbReference type="Proteomes" id="UP000248795">
    <property type="component" value="Unassembled WGS sequence"/>
</dbReference>
<evidence type="ECO:0000313" key="7">
    <source>
        <dbReference type="Proteomes" id="UP000248795"/>
    </source>
</evidence>
<dbReference type="AlphaFoldDB" id="A0A2W2BVP6"/>
<dbReference type="Pfam" id="PF00196">
    <property type="entry name" value="GerE"/>
    <property type="match status" value="1"/>
</dbReference>
<keyword evidence="2" id="KW-0238">DNA-binding</keyword>
<dbReference type="PRINTS" id="PR00038">
    <property type="entry name" value="HTHLUXR"/>
</dbReference>
<dbReference type="InterPro" id="IPR000792">
    <property type="entry name" value="Tscrpt_reg_LuxR_C"/>
</dbReference>
<evidence type="ECO:0000259" key="5">
    <source>
        <dbReference type="PROSITE" id="PS50043"/>
    </source>
</evidence>
<dbReference type="RefSeq" id="WP_111198085.1">
    <property type="nucleotide sequence ID" value="NZ_QKVK01000003.1"/>
</dbReference>
<dbReference type="GO" id="GO:0003677">
    <property type="term" value="F:DNA binding"/>
    <property type="evidence" value="ECO:0007669"/>
    <property type="project" value="UniProtKB-KW"/>
</dbReference>
<organism evidence="6 7">
    <name type="scientific">Aestuariivirga litoralis</name>
    <dbReference type="NCBI Taxonomy" id="2650924"/>
    <lineage>
        <taxon>Bacteria</taxon>
        <taxon>Pseudomonadati</taxon>
        <taxon>Pseudomonadota</taxon>
        <taxon>Alphaproteobacteria</taxon>
        <taxon>Hyphomicrobiales</taxon>
        <taxon>Aestuariivirgaceae</taxon>
        <taxon>Aestuariivirga</taxon>
    </lineage>
</organism>
<evidence type="ECO:0000256" key="1">
    <source>
        <dbReference type="ARBA" id="ARBA00023015"/>
    </source>
</evidence>
<evidence type="ECO:0000313" key="6">
    <source>
        <dbReference type="EMBL" id="PZF77556.1"/>
    </source>
</evidence>
<dbReference type="CDD" id="cd06170">
    <property type="entry name" value="LuxR_C_like"/>
    <property type="match status" value="1"/>
</dbReference>
<reference evidence="7" key="1">
    <citation type="submission" date="2018-06" db="EMBL/GenBank/DDBJ databases">
        <title>Aestuariibacter litoralis strain KCTC 52945T.</title>
        <authorList>
            <person name="Li X."/>
            <person name="Salam N."/>
            <person name="Li J.-L."/>
            <person name="Chen Y.-M."/>
            <person name="Yang Z.-W."/>
            <person name="Zhang L.-Y."/>
            <person name="Han M.-X."/>
            <person name="Xiao M."/>
            <person name="Li W.-J."/>
        </authorList>
    </citation>
    <scope>NUCLEOTIDE SEQUENCE [LARGE SCALE GENOMIC DNA]</scope>
    <source>
        <strain evidence="7">KCTC 52945</strain>
    </source>
</reference>
<dbReference type="SUPFAM" id="SSF46894">
    <property type="entry name" value="C-terminal effector domain of the bipartite response regulators"/>
    <property type="match status" value="1"/>
</dbReference>
<protein>
    <submittedName>
        <fullName evidence="6">Helix-turn-helix transcriptional regulator</fullName>
    </submittedName>
</protein>
<evidence type="ECO:0000256" key="2">
    <source>
        <dbReference type="ARBA" id="ARBA00023125"/>
    </source>
</evidence>
<feature type="region of interest" description="Disordered" evidence="4">
    <location>
        <begin position="165"/>
        <end position="193"/>
    </location>
</feature>